<evidence type="ECO:0000313" key="4">
    <source>
        <dbReference type="EMBL" id="TRX72848.1"/>
    </source>
</evidence>
<dbReference type="Pfam" id="PF15540">
    <property type="entry name" value="Ntox47"/>
    <property type="match status" value="1"/>
</dbReference>
<feature type="region of interest" description="Disordered" evidence="1">
    <location>
        <begin position="52"/>
        <end position="80"/>
    </location>
</feature>
<feature type="domain" description="Bacterial toxin 47" evidence="3">
    <location>
        <begin position="219"/>
        <end position="326"/>
    </location>
</feature>
<dbReference type="Pfam" id="PF03527">
    <property type="entry name" value="RHS"/>
    <property type="match status" value="1"/>
</dbReference>
<dbReference type="InterPro" id="IPR050708">
    <property type="entry name" value="T6SS_VgrG/RHS"/>
</dbReference>
<dbReference type="Gene3D" id="2.180.10.10">
    <property type="entry name" value="RHS repeat-associated core"/>
    <property type="match status" value="1"/>
</dbReference>
<reference evidence="4 5" key="1">
    <citation type="submission" date="2019-07" db="EMBL/GenBank/DDBJ databases">
        <title>Pseudomonas mangiferae sp. nov., isolated from bark of mango tree in Thailand.</title>
        <authorList>
            <person name="Srisuk N."/>
            <person name="Anurat P."/>
        </authorList>
    </citation>
    <scope>NUCLEOTIDE SEQUENCE [LARGE SCALE GENOMIC DNA]</scope>
    <source>
        <strain evidence="4 5">DMKU_BBB3-04</strain>
    </source>
</reference>
<evidence type="ECO:0000259" key="3">
    <source>
        <dbReference type="Pfam" id="PF15540"/>
    </source>
</evidence>
<dbReference type="OrthoDB" id="9816400at2"/>
<dbReference type="InterPro" id="IPR029103">
    <property type="entry name" value="Ntox47"/>
</dbReference>
<evidence type="ECO:0000256" key="1">
    <source>
        <dbReference type="SAM" id="MobiDB-lite"/>
    </source>
</evidence>
<protein>
    <submittedName>
        <fullName evidence="4">Uncharacterized protein</fullName>
    </submittedName>
</protein>
<sequence length="330" mass="37134">MYVSENFVPLALVRSEGTLPTPEEDIPLLAEWLALKDLHPEQWAATTGALQHKIEAKRQAKRERRGRGDEAEPRDDHGPAEILYFHTDHLGTPRELTDGGGRIVWSATYKAWGNANIEHPAHPVRRVVGNTQFEAWEATSEPVQQNLRFQGQYFDGETGLHYNRFRYYDPDIGRFVSQDPIGLAGGINNYQYAPNPVGWIDPLGLNKINECKCDLVGENWKFDPEKDIDLRGTGKKYKDGLDEAFKKTGVSRSDFEVVKWGKDEYGKTIPVEWSGPGGANVNMDIPAWNNKKTNGSMGEGPHAPHIGYQTPGKPRTRGHVFLDHIPATRR</sequence>
<accession>A0A553GTK3</accession>
<organism evidence="4 5">
    <name type="scientific">Pseudomonas mangiferae</name>
    <dbReference type="NCBI Taxonomy" id="2593654"/>
    <lineage>
        <taxon>Bacteria</taxon>
        <taxon>Pseudomonadati</taxon>
        <taxon>Pseudomonadota</taxon>
        <taxon>Gammaproteobacteria</taxon>
        <taxon>Pseudomonadales</taxon>
        <taxon>Pseudomonadaceae</taxon>
        <taxon>Pseudomonas</taxon>
    </lineage>
</organism>
<comment type="caution">
    <text evidence="4">The sequence shown here is derived from an EMBL/GenBank/DDBJ whole genome shotgun (WGS) entry which is preliminary data.</text>
</comment>
<dbReference type="PANTHER" id="PTHR32305:SF15">
    <property type="entry name" value="PROTEIN RHSA-RELATED"/>
    <property type="match status" value="1"/>
</dbReference>
<keyword evidence="5" id="KW-1185">Reference proteome</keyword>
<evidence type="ECO:0000259" key="2">
    <source>
        <dbReference type="Pfam" id="PF03527"/>
    </source>
</evidence>
<gene>
    <name evidence="4" type="ORF">FM069_20745</name>
</gene>
<dbReference type="EMBL" id="VJOY01000027">
    <property type="protein sequence ID" value="TRX72848.1"/>
    <property type="molecule type" value="Genomic_DNA"/>
</dbReference>
<name>A0A553GTK3_9PSED</name>
<dbReference type="Proteomes" id="UP000315235">
    <property type="component" value="Unassembled WGS sequence"/>
</dbReference>
<dbReference type="InterPro" id="IPR022385">
    <property type="entry name" value="Rhs_assc_core"/>
</dbReference>
<dbReference type="InterPro" id="IPR001826">
    <property type="entry name" value="RHS"/>
</dbReference>
<dbReference type="NCBIfam" id="TIGR03696">
    <property type="entry name" value="Rhs_assc_core"/>
    <property type="match status" value="1"/>
</dbReference>
<evidence type="ECO:0000313" key="5">
    <source>
        <dbReference type="Proteomes" id="UP000315235"/>
    </source>
</evidence>
<feature type="compositionally biased region" description="Basic and acidic residues" evidence="1">
    <location>
        <begin position="66"/>
        <end position="79"/>
    </location>
</feature>
<proteinExistence type="predicted"/>
<feature type="domain" description="RHS protein conserved region" evidence="2">
    <location>
        <begin position="82"/>
        <end position="115"/>
    </location>
</feature>
<dbReference type="AlphaFoldDB" id="A0A553GTK3"/>
<dbReference type="PANTHER" id="PTHR32305">
    <property type="match status" value="1"/>
</dbReference>